<evidence type="ECO:0000313" key="2">
    <source>
        <dbReference type="Proteomes" id="UP000679226"/>
    </source>
</evidence>
<dbReference type="KEGG" id="beg:INE88_02878"/>
<evidence type="ECO:0000313" key="1">
    <source>
        <dbReference type="EMBL" id="QUT46052.1"/>
    </source>
</evidence>
<name>A0A975KH74_9BACE</name>
<dbReference type="AlphaFoldDB" id="A0A975KH74"/>
<dbReference type="EMBL" id="CP072227">
    <property type="protein sequence ID" value="QUT46052.1"/>
    <property type="molecule type" value="Genomic_DNA"/>
</dbReference>
<dbReference type="Gene3D" id="3.40.50.2000">
    <property type="entry name" value="Glycogen Phosphorylase B"/>
    <property type="match status" value="1"/>
</dbReference>
<accession>A0A975KH74</accession>
<dbReference type="Proteomes" id="UP000679226">
    <property type="component" value="Chromosome"/>
</dbReference>
<reference evidence="1" key="1">
    <citation type="journal article" date="2021" name="PLoS Genet.">
        <title>Mobile Type VI secretion system loci of the gut Bacteroidales display extensive intra-ecosystem transfer, multi-species spread and geographical clustering.</title>
        <authorList>
            <person name="Garcia-Bayona L."/>
            <person name="Coyne M.J."/>
            <person name="Comstock L.E."/>
        </authorList>
    </citation>
    <scope>NUCLEOTIDE SEQUENCE</scope>
    <source>
        <strain evidence="1">CL11T00C20</strain>
    </source>
</reference>
<evidence type="ECO:0008006" key="3">
    <source>
        <dbReference type="Google" id="ProtNLM"/>
    </source>
</evidence>
<gene>
    <name evidence="1" type="ORF">INE88_02878</name>
</gene>
<proteinExistence type="predicted"/>
<dbReference type="SUPFAM" id="SSF53756">
    <property type="entry name" value="UDP-Glycosyltransferase/glycogen phosphorylase"/>
    <property type="match status" value="1"/>
</dbReference>
<sequence length="367" mass="43212">MVVFLRSLDCNPDPRVQKYCDYLMKENIDYHILCWDRDMKYPDDEKHSYFHKNAAYGTGVRNVSSILKFNKYLIKHLYKYRKSYTVIHACDFDTVLPALLFKLLFRKIVIYDIFDWFVDSRHFKNKWIKNIILLLEKIVLRLSDVTIICDEERKEQLNCTPKELWVLPNIPDFNFKKSSPKNESEVNKTIRLSYVGTMPADRGIEKMLECVRRNPALQLDIAGFGIMDKMVKNYSDECPNISFYGTVPYEKGIQIMENSDIIMAIYEKVVLNNVYAAPNKYYEGLYLGKPILTTQGTLVGNHTEKYKTGFVIGESLADLESFWGQEHLQQLISEYGKNAKNLWEEKFKSYVQQFMIQKYLPFIKSKK</sequence>
<organism evidence="1 2">
    <name type="scientific">Bacteroides eggerthii</name>
    <dbReference type="NCBI Taxonomy" id="28111"/>
    <lineage>
        <taxon>Bacteria</taxon>
        <taxon>Pseudomonadati</taxon>
        <taxon>Bacteroidota</taxon>
        <taxon>Bacteroidia</taxon>
        <taxon>Bacteroidales</taxon>
        <taxon>Bacteroidaceae</taxon>
        <taxon>Bacteroides</taxon>
    </lineage>
</organism>
<protein>
    <recommendedName>
        <fullName evidence="3">Glycosyltransferase</fullName>
    </recommendedName>
</protein>